<evidence type="ECO:0000313" key="2">
    <source>
        <dbReference type="Proteomes" id="UP001150055"/>
    </source>
</evidence>
<reference evidence="1" key="1">
    <citation type="submission" date="2022-12" db="EMBL/GenBank/DDBJ databases">
        <title>Acinetobacter lactucae: Emerging opportunistic pathogenic species of genus Acinetobacter isolated from immunocompromised patients in clinical settings of India.</title>
        <authorList>
            <person name="Amar A.K."/>
            <person name="Sawant A.R."/>
            <person name="Meera M."/>
            <person name="Tomar A."/>
            <person name="Sistla S."/>
            <person name="Prashanth K."/>
        </authorList>
    </citation>
    <scope>NUCLEOTIDE SEQUENCE</scope>
    <source>
        <strain evidence="1">PKAL1828C</strain>
    </source>
</reference>
<evidence type="ECO:0000313" key="1">
    <source>
        <dbReference type="EMBL" id="MDD9319312.1"/>
    </source>
</evidence>
<gene>
    <name evidence="1" type="ORF">M0O54_04100</name>
</gene>
<sequence length="104" mass="11716">MRAITHAAVNIVLLEYCQENSLAHSGFIVLDSPLLAYFKPEGDDDIALSNSDLKELFYDYLIKHHKSDSQIIIIENQHPPANVEDQISMTIFTSNPNEGRFGLL</sequence>
<dbReference type="EMBL" id="JALNTG010000012">
    <property type="protein sequence ID" value="MDD9319312.1"/>
    <property type="molecule type" value="Genomic_DNA"/>
</dbReference>
<comment type="caution">
    <text evidence="1">The sequence shown here is derived from an EMBL/GenBank/DDBJ whole genome shotgun (WGS) entry which is preliminary data.</text>
</comment>
<dbReference type="Proteomes" id="UP001150055">
    <property type="component" value="Unassembled WGS sequence"/>
</dbReference>
<dbReference type="RefSeq" id="WP_215901693.1">
    <property type="nucleotide sequence ID" value="NZ_BKIP01000024.1"/>
</dbReference>
<protein>
    <submittedName>
        <fullName evidence="1">Uncharacterized protein</fullName>
    </submittedName>
</protein>
<dbReference type="AlphaFoldDB" id="A0AB35JVD7"/>
<proteinExistence type="predicted"/>
<name>A0AB35JVD7_9GAMM</name>
<accession>A0AB35JVD7</accession>
<organism evidence="1 2">
    <name type="scientific">Acinetobacter lactucae</name>
    <dbReference type="NCBI Taxonomy" id="1785128"/>
    <lineage>
        <taxon>Bacteria</taxon>
        <taxon>Pseudomonadati</taxon>
        <taxon>Pseudomonadota</taxon>
        <taxon>Gammaproteobacteria</taxon>
        <taxon>Moraxellales</taxon>
        <taxon>Moraxellaceae</taxon>
        <taxon>Acinetobacter</taxon>
        <taxon>Acinetobacter calcoaceticus/baumannii complex</taxon>
    </lineage>
</organism>